<name>A0A0D6JHF4_9HYPH</name>
<feature type="transmembrane region" description="Helical" evidence="1">
    <location>
        <begin position="85"/>
        <end position="103"/>
    </location>
</feature>
<evidence type="ECO:0000313" key="2">
    <source>
        <dbReference type="EMBL" id="CPR20965.1"/>
    </source>
</evidence>
<organism evidence="2 3">
    <name type="scientific">Candidatus Filomicrobium marinum</name>
    <dbReference type="NCBI Taxonomy" id="1608628"/>
    <lineage>
        <taxon>Bacteria</taxon>
        <taxon>Pseudomonadati</taxon>
        <taxon>Pseudomonadota</taxon>
        <taxon>Alphaproteobacteria</taxon>
        <taxon>Hyphomicrobiales</taxon>
        <taxon>Hyphomicrobiaceae</taxon>
        <taxon>Filomicrobium</taxon>
    </lineage>
</organism>
<feature type="transmembrane region" description="Helical" evidence="1">
    <location>
        <begin position="49"/>
        <end position="73"/>
    </location>
</feature>
<dbReference type="RefSeq" id="WP_046478895.1">
    <property type="nucleotide sequence ID" value="NZ_LN829118.1"/>
</dbReference>
<keyword evidence="3" id="KW-1185">Reference proteome</keyword>
<keyword evidence="1" id="KW-0472">Membrane</keyword>
<dbReference type="KEGG" id="fiy:BN1229_v1_2842"/>
<dbReference type="AlphaFoldDB" id="A0A0D6JHF4"/>
<gene>
    <name evidence="2" type="ORF">YBN1229_v1_2842</name>
</gene>
<dbReference type="EMBL" id="LN829119">
    <property type="protein sequence ID" value="CPR20965.1"/>
    <property type="molecule type" value="Genomic_DNA"/>
</dbReference>
<evidence type="ECO:0000313" key="3">
    <source>
        <dbReference type="Proteomes" id="UP000033187"/>
    </source>
</evidence>
<dbReference type="KEGG" id="fil:BN1229_v1_3075"/>
<dbReference type="Proteomes" id="UP000033187">
    <property type="component" value="Chromosome 1"/>
</dbReference>
<protein>
    <submittedName>
        <fullName evidence="2">Uncharacterized protein</fullName>
    </submittedName>
</protein>
<keyword evidence="1" id="KW-1133">Transmembrane helix</keyword>
<accession>A0A0D6JHF4</accession>
<reference evidence="3" key="1">
    <citation type="submission" date="2015-02" db="EMBL/GenBank/DDBJ databases">
        <authorList>
            <person name="Chooi Y.-H."/>
        </authorList>
    </citation>
    <scope>NUCLEOTIDE SEQUENCE [LARGE SCALE GENOMIC DNA]</scope>
    <source>
        <strain evidence="3">strain Y</strain>
    </source>
</reference>
<sequence>MERVLGILSIFAGVLIAGTFLSTGLSQPDSADAIGRQLAQNGFQLHIDPISFIAGVLGGVALCQLAKICWIEIPRRVVKWLNENMGHFGYICACGALLLILIYI</sequence>
<keyword evidence="1" id="KW-0812">Transmembrane</keyword>
<proteinExistence type="predicted"/>
<evidence type="ECO:0000256" key="1">
    <source>
        <dbReference type="SAM" id="Phobius"/>
    </source>
</evidence>